<dbReference type="GO" id="GO:0009245">
    <property type="term" value="P:lipid A biosynthetic process"/>
    <property type="evidence" value="ECO:0007669"/>
    <property type="project" value="TreeGrafter"/>
</dbReference>
<dbReference type="AlphaFoldDB" id="E6UEN1"/>
<gene>
    <name evidence="2" type="ordered locus">Rumal_1285</name>
</gene>
<name>E6UEN1_RUMA7</name>
<dbReference type="InterPro" id="IPR004843">
    <property type="entry name" value="Calcineurin-like_PHP"/>
</dbReference>
<dbReference type="STRING" id="697329.Rumal_1285"/>
<accession>E6UEN1</accession>
<evidence type="ECO:0000259" key="1">
    <source>
        <dbReference type="Pfam" id="PF00149"/>
    </source>
</evidence>
<proteinExistence type="predicted"/>
<dbReference type="InterPro" id="IPR051158">
    <property type="entry name" value="Metallophosphoesterase_sf"/>
</dbReference>
<dbReference type="Pfam" id="PF00149">
    <property type="entry name" value="Metallophos"/>
    <property type="match status" value="1"/>
</dbReference>
<dbReference type="OrthoDB" id="9780884at2"/>
<dbReference type="Gene3D" id="3.60.21.10">
    <property type="match status" value="1"/>
</dbReference>
<dbReference type="EMBL" id="CP002403">
    <property type="protein sequence ID" value="ADU21800.1"/>
    <property type="molecule type" value="Genomic_DNA"/>
</dbReference>
<dbReference type="PANTHER" id="PTHR31302:SF32">
    <property type="entry name" value="PHOSPHOESTERASE"/>
    <property type="match status" value="1"/>
</dbReference>
<dbReference type="Proteomes" id="UP000006919">
    <property type="component" value="Chromosome"/>
</dbReference>
<dbReference type="GO" id="GO:0008758">
    <property type="term" value="F:UDP-2,3-diacylglucosamine hydrolase activity"/>
    <property type="evidence" value="ECO:0007669"/>
    <property type="project" value="TreeGrafter"/>
</dbReference>
<dbReference type="PANTHER" id="PTHR31302">
    <property type="entry name" value="TRANSMEMBRANE PROTEIN WITH METALLOPHOSPHOESTERASE DOMAIN-RELATED"/>
    <property type="match status" value="1"/>
</dbReference>
<organism evidence="2 3">
    <name type="scientific">Ruminococcus albus (strain ATCC 27210 / DSM 20455 / JCM 14654 / NCDO 2250 / 7)</name>
    <dbReference type="NCBI Taxonomy" id="697329"/>
    <lineage>
        <taxon>Bacteria</taxon>
        <taxon>Bacillati</taxon>
        <taxon>Bacillota</taxon>
        <taxon>Clostridia</taxon>
        <taxon>Eubacteriales</taxon>
        <taxon>Oscillospiraceae</taxon>
        <taxon>Ruminococcus</taxon>
    </lineage>
</organism>
<sequence precursor="true">MKWKTALLAAGSLFAGINAFLGNRQLIVEKEVMYSRKLPAAFEGMKVMLISDLHRKKFGKDYGILLDSVKAASPDIIIFAGDLYSKNEEELGGKVKLMKDLDAIAPVYYAPGNHELHRIEVWDAMYHKLKSTGINVLRNEMAVVCRGSDRINIYGIQIPLKYFINKDGTYCSLPVPDSSTISRYLGESDPDHCDLLIGHNPLFFEAYERWGADFVFSGHVHGGVIRLPIAGGILSPERRFFPKYTKGIYRLGKTVMAVSSGLGKFRINNPSQMMLLTLTGKKQPSKHSKGHAWDI</sequence>
<dbReference type="eggNOG" id="COG1408">
    <property type="taxonomic scope" value="Bacteria"/>
</dbReference>
<dbReference type="KEGG" id="ral:Rumal_1285"/>
<reference evidence="2 3" key="1">
    <citation type="journal article" date="2011" name="J. Bacteriol.">
        <title>Complete genome of the cellulolytic ruminal bacterium Ruminococcus albus 7.</title>
        <authorList>
            <person name="Suen G."/>
            <person name="Stevenson D.M."/>
            <person name="Bruce D.C."/>
            <person name="Chertkov O."/>
            <person name="Copeland A."/>
            <person name="Cheng J.F."/>
            <person name="Detter C."/>
            <person name="Detter J.C."/>
            <person name="Goodwin L.A."/>
            <person name="Han C.S."/>
            <person name="Hauser L.J."/>
            <person name="Ivanova N.N."/>
            <person name="Kyrpides N.C."/>
            <person name="Land M.L."/>
            <person name="Lapidus A."/>
            <person name="Lucas S."/>
            <person name="Ovchinnikova G."/>
            <person name="Pitluck S."/>
            <person name="Tapia R."/>
            <person name="Woyke T."/>
            <person name="Boyum J."/>
            <person name="Mead D."/>
            <person name="Weimer P.J."/>
        </authorList>
    </citation>
    <scope>NUCLEOTIDE SEQUENCE [LARGE SCALE GENOMIC DNA]</scope>
    <source>
        <strain evidence="3">ATCC 27210 / DSM 20455 / JCM 14654 / NCDO 2250 / 7</strain>
    </source>
</reference>
<dbReference type="GO" id="GO:0016020">
    <property type="term" value="C:membrane"/>
    <property type="evidence" value="ECO:0007669"/>
    <property type="project" value="GOC"/>
</dbReference>
<protein>
    <submittedName>
        <fullName evidence="2">Metallophosphoesterase</fullName>
    </submittedName>
</protein>
<dbReference type="HOGENOM" id="CLU_025443_1_0_9"/>
<dbReference type="RefSeq" id="WP_013497970.1">
    <property type="nucleotide sequence ID" value="NC_014833.1"/>
</dbReference>
<dbReference type="InterPro" id="IPR029052">
    <property type="entry name" value="Metallo-depent_PP-like"/>
</dbReference>
<dbReference type="SUPFAM" id="SSF56300">
    <property type="entry name" value="Metallo-dependent phosphatases"/>
    <property type="match status" value="1"/>
</dbReference>
<feature type="domain" description="Calcineurin-like phosphoesterase" evidence="1">
    <location>
        <begin position="45"/>
        <end position="222"/>
    </location>
</feature>
<evidence type="ECO:0000313" key="2">
    <source>
        <dbReference type="EMBL" id="ADU21800.1"/>
    </source>
</evidence>
<evidence type="ECO:0000313" key="3">
    <source>
        <dbReference type="Proteomes" id="UP000006919"/>
    </source>
</evidence>